<name>A0A5C8HZH8_9MICO</name>
<proteinExistence type="predicted"/>
<organism evidence="1 2">
    <name type="scientific">Microbacterium hatanonis</name>
    <dbReference type="NCBI Taxonomy" id="404366"/>
    <lineage>
        <taxon>Bacteria</taxon>
        <taxon>Bacillati</taxon>
        <taxon>Actinomycetota</taxon>
        <taxon>Actinomycetes</taxon>
        <taxon>Micrococcales</taxon>
        <taxon>Microbacteriaceae</taxon>
        <taxon>Microbacterium</taxon>
    </lineage>
</organism>
<comment type="caution">
    <text evidence="1">The sequence shown here is derived from an EMBL/GenBank/DDBJ whole genome shotgun (WGS) entry which is preliminary data.</text>
</comment>
<dbReference type="Proteomes" id="UP000321034">
    <property type="component" value="Unassembled WGS sequence"/>
</dbReference>
<dbReference type="RefSeq" id="WP_147892864.1">
    <property type="nucleotide sequence ID" value="NZ_BAAANR010000001.1"/>
</dbReference>
<reference evidence="1 2" key="1">
    <citation type="submission" date="2019-08" db="EMBL/GenBank/DDBJ databases">
        <authorList>
            <person name="Dong K."/>
        </authorList>
    </citation>
    <scope>NUCLEOTIDE SEQUENCE [LARGE SCALE GENOMIC DNA]</scope>
    <source>
        <strain evidence="1 2">JCM14558</strain>
    </source>
</reference>
<evidence type="ECO:0000313" key="2">
    <source>
        <dbReference type="Proteomes" id="UP000321034"/>
    </source>
</evidence>
<sequence length="329" mass="36482">MKKAILVDDARRMLRSRADLVDRGWSDRRLGVAVDGGQLVRVRKGWFVPAAAWRDLWPEGRHLLEVVAASNDLAGGTHVFSHVSAAVLWKLPLFRIVPLRVHETGTTRRHASSTPGVQRHEDHLTEADVAVVDGIRCTSLERTVLDVGRVATPEAAVAVADAALTLGTGMDHRAYDERAAEEWRVSMSERVAGAGAIRGVRQVRWVIEFADGRAQLPGESVSRLQLSRLGFRKLSLQVPVPAPDGSIYWVDIGMDDVLSFGEFDGKTKYLDAATRQGLSVEEIVLREKQREDWIRGTTHRRFARWGDEHIGTPELLGARLASFGIRPRG</sequence>
<accession>A0A5C8HZH8</accession>
<dbReference type="OrthoDB" id="5517693at2"/>
<dbReference type="EMBL" id="VRSV01000001">
    <property type="protein sequence ID" value="TXK12122.1"/>
    <property type="molecule type" value="Genomic_DNA"/>
</dbReference>
<gene>
    <name evidence="1" type="ORF">FVP77_01100</name>
</gene>
<protein>
    <recommendedName>
        <fullName evidence="3">Type IV toxin-antitoxin system AbiEi family antitoxin domain-containing protein</fullName>
    </recommendedName>
</protein>
<keyword evidence="2" id="KW-1185">Reference proteome</keyword>
<evidence type="ECO:0008006" key="3">
    <source>
        <dbReference type="Google" id="ProtNLM"/>
    </source>
</evidence>
<dbReference type="AlphaFoldDB" id="A0A5C8HZH8"/>
<evidence type="ECO:0000313" key="1">
    <source>
        <dbReference type="EMBL" id="TXK12122.1"/>
    </source>
</evidence>